<reference evidence="6" key="2">
    <citation type="submission" date="2025-08" db="UniProtKB">
        <authorList>
            <consortium name="Ensembl"/>
        </authorList>
    </citation>
    <scope>IDENTIFICATION</scope>
</reference>
<dbReference type="InterPro" id="IPR050111">
    <property type="entry name" value="C-type_lectin/snaclec_domain"/>
</dbReference>
<dbReference type="Pfam" id="PF00059">
    <property type="entry name" value="Lectin_C"/>
    <property type="match status" value="1"/>
</dbReference>
<keyword evidence="3" id="KW-0472">Membrane</keyword>
<proteinExistence type="predicted"/>
<evidence type="ECO:0000259" key="5">
    <source>
        <dbReference type="PROSITE" id="PS50041"/>
    </source>
</evidence>
<dbReference type="InterPro" id="IPR033989">
    <property type="entry name" value="CD209-like_CTLD"/>
</dbReference>
<evidence type="ECO:0000313" key="6">
    <source>
        <dbReference type="Ensembl" id="ENSACLP00000072704.1"/>
    </source>
</evidence>
<feature type="domain" description="C-type lectin" evidence="5">
    <location>
        <begin position="215"/>
        <end position="334"/>
    </location>
</feature>
<protein>
    <recommendedName>
        <fullName evidence="5">C-type lectin domain-containing protein</fullName>
    </recommendedName>
</protein>
<evidence type="ECO:0000256" key="4">
    <source>
        <dbReference type="SAM" id="SignalP"/>
    </source>
</evidence>
<dbReference type="PANTHER" id="PTHR22803">
    <property type="entry name" value="MANNOSE, PHOSPHOLIPASE, LECTIN RECEPTOR RELATED"/>
    <property type="match status" value="1"/>
</dbReference>
<dbReference type="GeneTree" id="ENSGT00940000165297"/>
<feature type="signal peptide" evidence="4">
    <location>
        <begin position="1"/>
        <end position="18"/>
    </location>
</feature>
<dbReference type="InterPro" id="IPR018378">
    <property type="entry name" value="C-type_lectin_CS"/>
</dbReference>
<dbReference type="PROSITE" id="PS00615">
    <property type="entry name" value="C_TYPE_LECTIN_1"/>
    <property type="match status" value="1"/>
</dbReference>
<dbReference type="AlphaFoldDB" id="A0AAX7UTM3"/>
<keyword evidence="2" id="KW-1015">Disulfide bond</keyword>
<dbReference type="Gene3D" id="3.10.100.10">
    <property type="entry name" value="Mannose-Binding Protein A, subunit A"/>
    <property type="match status" value="1"/>
</dbReference>
<dbReference type="PROSITE" id="PS50041">
    <property type="entry name" value="C_TYPE_LECTIN_2"/>
    <property type="match status" value="1"/>
</dbReference>
<keyword evidence="3" id="KW-0812">Transmembrane</keyword>
<dbReference type="InterPro" id="IPR001304">
    <property type="entry name" value="C-type_lectin-like"/>
</dbReference>
<evidence type="ECO:0000256" key="2">
    <source>
        <dbReference type="ARBA" id="ARBA00023157"/>
    </source>
</evidence>
<sequence length="340" mass="38973">MWKLLVTYSLSVIMVLLSSKNSKQMTTMDQYHYVKDQDGSTLWISETPPTPRLAVSRFRRWLFPAVTAVILLTVIIILGASNIKVSKHLWSLEQRLSNQKDVFQSLHSSVPQVQDTDTSNRLLSVEQRVSSLTDATQLLSDSLRHTEEMANDLHQLKLAVGNNKDQLTSVTKTLKKLSVIDSLSKSVAAIKCTIKLILNNSSDAGDCCPVGWTGFESSCYFFSSESQSWNESRDWCETQQAHLIILHTDKQWDFVINQTIPQYFWVGLSDWRTGSWEWVDQTLYTVERRRWKPGQPDNWAHHGHGPGNEDCAHLHKDGRLNDQHCSIKERFICQKDNLRV</sequence>
<dbReference type="Proteomes" id="UP000265100">
    <property type="component" value="Chromosome 3"/>
</dbReference>
<keyword evidence="3" id="KW-1133">Transmembrane helix</keyword>
<dbReference type="CDD" id="cd03590">
    <property type="entry name" value="CLECT_DC-SIGN_like"/>
    <property type="match status" value="1"/>
</dbReference>
<dbReference type="InterPro" id="IPR016186">
    <property type="entry name" value="C-type_lectin-like/link_sf"/>
</dbReference>
<dbReference type="SMART" id="SM00034">
    <property type="entry name" value="CLECT"/>
    <property type="match status" value="1"/>
</dbReference>
<keyword evidence="1" id="KW-0430">Lectin</keyword>
<feature type="chain" id="PRO_5044211705" description="C-type lectin domain-containing protein" evidence="4">
    <location>
        <begin position="19"/>
        <end position="340"/>
    </location>
</feature>
<dbReference type="Ensembl" id="ENSACLT00000050959.1">
    <property type="protein sequence ID" value="ENSACLP00000072704.1"/>
    <property type="gene ID" value="ENSACLG00000008938.2"/>
</dbReference>
<keyword evidence="4" id="KW-0732">Signal</keyword>
<reference evidence="6" key="3">
    <citation type="submission" date="2025-09" db="UniProtKB">
        <authorList>
            <consortium name="Ensembl"/>
        </authorList>
    </citation>
    <scope>IDENTIFICATION</scope>
</reference>
<evidence type="ECO:0000256" key="3">
    <source>
        <dbReference type="SAM" id="Phobius"/>
    </source>
</evidence>
<dbReference type="InterPro" id="IPR016187">
    <property type="entry name" value="CTDL_fold"/>
</dbReference>
<dbReference type="SUPFAM" id="SSF56436">
    <property type="entry name" value="C-type lectin-like"/>
    <property type="match status" value="1"/>
</dbReference>
<accession>A0AAX7UTM3</accession>
<feature type="transmembrane region" description="Helical" evidence="3">
    <location>
        <begin position="61"/>
        <end position="80"/>
    </location>
</feature>
<dbReference type="GO" id="GO:0030246">
    <property type="term" value="F:carbohydrate binding"/>
    <property type="evidence" value="ECO:0007669"/>
    <property type="project" value="UniProtKB-KW"/>
</dbReference>
<evidence type="ECO:0000313" key="7">
    <source>
        <dbReference type="Proteomes" id="UP000265100"/>
    </source>
</evidence>
<evidence type="ECO:0000256" key="1">
    <source>
        <dbReference type="ARBA" id="ARBA00022734"/>
    </source>
</evidence>
<keyword evidence="7" id="KW-1185">Reference proteome</keyword>
<organism evidence="6 7">
    <name type="scientific">Astatotilapia calliptera</name>
    <name type="common">Eastern happy</name>
    <name type="synonym">Chromis callipterus</name>
    <dbReference type="NCBI Taxonomy" id="8154"/>
    <lineage>
        <taxon>Eukaryota</taxon>
        <taxon>Metazoa</taxon>
        <taxon>Chordata</taxon>
        <taxon>Craniata</taxon>
        <taxon>Vertebrata</taxon>
        <taxon>Euteleostomi</taxon>
        <taxon>Actinopterygii</taxon>
        <taxon>Neopterygii</taxon>
        <taxon>Teleostei</taxon>
        <taxon>Neoteleostei</taxon>
        <taxon>Acanthomorphata</taxon>
        <taxon>Ovalentaria</taxon>
        <taxon>Cichlomorphae</taxon>
        <taxon>Cichliformes</taxon>
        <taxon>Cichlidae</taxon>
        <taxon>African cichlids</taxon>
        <taxon>Pseudocrenilabrinae</taxon>
        <taxon>Haplochromini</taxon>
        <taxon>Astatotilapia</taxon>
    </lineage>
</organism>
<reference evidence="6" key="1">
    <citation type="submission" date="2018-05" db="EMBL/GenBank/DDBJ databases">
        <authorList>
            <person name="Datahose"/>
        </authorList>
    </citation>
    <scope>NUCLEOTIDE SEQUENCE</scope>
</reference>
<name>A0AAX7UTM3_ASTCA</name>